<dbReference type="InterPro" id="IPR000792">
    <property type="entry name" value="Tscrpt_reg_LuxR_C"/>
</dbReference>
<keyword evidence="4" id="KW-0597">Phosphoprotein</keyword>
<keyword evidence="1" id="KW-0805">Transcription regulation</keyword>
<evidence type="ECO:0000256" key="1">
    <source>
        <dbReference type="ARBA" id="ARBA00023015"/>
    </source>
</evidence>
<evidence type="ECO:0000313" key="7">
    <source>
        <dbReference type="EMBL" id="NVN10102.1"/>
    </source>
</evidence>
<dbReference type="CDD" id="cd06170">
    <property type="entry name" value="LuxR_C_like"/>
    <property type="match status" value="1"/>
</dbReference>
<evidence type="ECO:0000259" key="6">
    <source>
        <dbReference type="PROSITE" id="PS50110"/>
    </source>
</evidence>
<dbReference type="PROSITE" id="PS00622">
    <property type="entry name" value="HTH_LUXR_1"/>
    <property type="match status" value="1"/>
</dbReference>
<dbReference type="Proteomes" id="UP000534870">
    <property type="component" value="Unassembled WGS sequence"/>
</dbReference>
<protein>
    <submittedName>
        <fullName evidence="7">Response regulator transcription factor</fullName>
    </submittedName>
</protein>
<dbReference type="SMART" id="SM00448">
    <property type="entry name" value="REC"/>
    <property type="match status" value="1"/>
</dbReference>
<feature type="modified residue" description="4-aspartylphosphate" evidence="4">
    <location>
        <position position="60"/>
    </location>
</feature>
<evidence type="ECO:0000259" key="5">
    <source>
        <dbReference type="PROSITE" id="PS50043"/>
    </source>
</evidence>
<dbReference type="AlphaFoldDB" id="A0A7Y7M4L3"/>
<keyword evidence="3" id="KW-0804">Transcription</keyword>
<dbReference type="GO" id="GO:0003677">
    <property type="term" value="F:DNA binding"/>
    <property type="evidence" value="ECO:0007669"/>
    <property type="project" value="UniProtKB-KW"/>
</dbReference>
<comment type="caution">
    <text evidence="7">The sequence shown here is derived from an EMBL/GenBank/DDBJ whole genome shotgun (WGS) entry which is preliminary data.</text>
</comment>
<feature type="domain" description="HTH luxR-type" evidence="5">
    <location>
        <begin position="141"/>
        <end position="206"/>
    </location>
</feature>
<dbReference type="GO" id="GO:0000160">
    <property type="term" value="P:phosphorelay signal transduction system"/>
    <property type="evidence" value="ECO:0007669"/>
    <property type="project" value="InterPro"/>
</dbReference>
<dbReference type="InterPro" id="IPR011006">
    <property type="entry name" value="CheY-like_superfamily"/>
</dbReference>
<dbReference type="SUPFAM" id="SSF52172">
    <property type="entry name" value="CheY-like"/>
    <property type="match status" value="1"/>
</dbReference>
<dbReference type="Pfam" id="PF00196">
    <property type="entry name" value="GerE"/>
    <property type="match status" value="1"/>
</dbReference>
<feature type="domain" description="Response regulatory" evidence="6">
    <location>
        <begin position="11"/>
        <end position="125"/>
    </location>
</feature>
<dbReference type="EMBL" id="JABXXP010000017">
    <property type="protein sequence ID" value="NVN10102.1"/>
    <property type="molecule type" value="Genomic_DNA"/>
</dbReference>
<dbReference type="SMART" id="SM00421">
    <property type="entry name" value="HTH_LUXR"/>
    <property type="match status" value="1"/>
</dbReference>
<evidence type="ECO:0000256" key="3">
    <source>
        <dbReference type="ARBA" id="ARBA00023163"/>
    </source>
</evidence>
<dbReference type="PROSITE" id="PS50043">
    <property type="entry name" value="HTH_LUXR_2"/>
    <property type="match status" value="1"/>
</dbReference>
<dbReference type="PANTHER" id="PTHR44688:SF16">
    <property type="entry name" value="DNA-BINDING TRANSCRIPTIONAL ACTIVATOR DEVR_DOSR"/>
    <property type="match status" value="1"/>
</dbReference>
<sequence>MVDQNDGAAELICIVDDDEGVRDSLDNLLRSTGYKVRSFGHPAAFLACDVADAAACLILDVKLGDVNGLDFQQELVDSDAHVPVILISGHGDIPMTVRAMRAGAVTFLTKPFEEGDMLAAIGEALTRDRSRRDANRVEDGLHARYDALTARERDVFGLVTSGLMNKQIAGRLELSEVTVKIHRGNMMRKMEADSLADLVRMAETLRVRENVSRYVRRDVGGSKP</sequence>
<dbReference type="GO" id="GO:0006355">
    <property type="term" value="P:regulation of DNA-templated transcription"/>
    <property type="evidence" value="ECO:0007669"/>
    <property type="project" value="InterPro"/>
</dbReference>
<dbReference type="Pfam" id="PF00072">
    <property type="entry name" value="Response_reg"/>
    <property type="match status" value="1"/>
</dbReference>
<organism evidence="7 8">
    <name type="scientific">Nguyenibacter vanlangensis</name>
    <dbReference type="NCBI Taxonomy" id="1216886"/>
    <lineage>
        <taxon>Bacteria</taxon>
        <taxon>Pseudomonadati</taxon>
        <taxon>Pseudomonadota</taxon>
        <taxon>Alphaproteobacteria</taxon>
        <taxon>Acetobacterales</taxon>
        <taxon>Acetobacteraceae</taxon>
        <taxon>Nguyenibacter</taxon>
    </lineage>
</organism>
<keyword evidence="2" id="KW-0238">DNA-binding</keyword>
<dbReference type="Gene3D" id="3.40.50.2300">
    <property type="match status" value="1"/>
</dbReference>
<reference evidence="7 8" key="1">
    <citation type="submission" date="2020-06" db="EMBL/GenBank/DDBJ databases">
        <title>Description of novel acetic acid bacteria.</title>
        <authorList>
            <person name="Sombolestani A."/>
        </authorList>
    </citation>
    <scope>NUCLEOTIDE SEQUENCE [LARGE SCALE GENOMIC DNA]</scope>
    <source>
        <strain evidence="7 8">LMG 31431</strain>
    </source>
</reference>
<evidence type="ECO:0000256" key="4">
    <source>
        <dbReference type="PROSITE-ProRule" id="PRU00169"/>
    </source>
</evidence>
<dbReference type="PROSITE" id="PS50110">
    <property type="entry name" value="RESPONSE_REGULATORY"/>
    <property type="match status" value="1"/>
</dbReference>
<evidence type="ECO:0000256" key="2">
    <source>
        <dbReference type="ARBA" id="ARBA00023125"/>
    </source>
</evidence>
<dbReference type="PANTHER" id="PTHR44688">
    <property type="entry name" value="DNA-BINDING TRANSCRIPTIONAL ACTIVATOR DEVR_DOSR"/>
    <property type="match status" value="1"/>
</dbReference>
<name>A0A7Y7M4L3_9PROT</name>
<proteinExistence type="predicted"/>
<dbReference type="PRINTS" id="PR00038">
    <property type="entry name" value="HTHLUXR"/>
</dbReference>
<gene>
    <name evidence="7" type="ORF">HUK84_02885</name>
</gene>
<dbReference type="InterPro" id="IPR036388">
    <property type="entry name" value="WH-like_DNA-bd_sf"/>
</dbReference>
<dbReference type="RefSeq" id="WP_176638887.1">
    <property type="nucleotide sequence ID" value="NZ_JABXXP010000017.1"/>
</dbReference>
<dbReference type="Gene3D" id="1.10.10.10">
    <property type="entry name" value="Winged helix-like DNA-binding domain superfamily/Winged helix DNA-binding domain"/>
    <property type="match status" value="1"/>
</dbReference>
<dbReference type="InterPro" id="IPR001789">
    <property type="entry name" value="Sig_transdc_resp-reg_receiver"/>
</dbReference>
<accession>A0A7Y7M4L3</accession>
<evidence type="ECO:0000313" key="8">
    <source>
        <dbReference type="Proteomes" id="UP000534870"/>
    </source>
</evidence>